<dbReference type="RefSeq" id="WP_285966391.1">
    <property type="nucleotide sequence ID" value="NZ_CP127294.1"/>
</dbReference>
<dbReference type="PANTHER" id="PTHR46696:SF1">
    <property type="entry name" value="CYTOCHROME P450 YJIB-RELATED"/>
    <property type="match status" value="1"/>
</dbReference>
<keyword evidence="3" id="KW-1185">Reference proteome</keyword>
<evidence type="ECO:0000313" key="3">
    <source>
        <dbReference type="Proteomes" id="UP001236014"/>
    </source>
</evidence>
<dbReference type="Pfam" id="PF00067">
    <property type="entry name" value="p450"/>
    <property type="match status" value="1"/>
</dbReference>
<dbReference type="EMBL" id="CP127294">
    <property type="protein sequence ID" value="WIX75626.1"/>
    <property type="molecule type" value="Genomic_DNA"/>
</dbReference>
<protein>
    <submittedName>
        <fullName evidence="2">Cytochrome P450</fullName>
    </submittedName>
</protein>
<dbReference type="KEGG" id="acab:QRX50_29500"/>
<dbReference type="GO" id="GO:0016705">
    <property type="term" value="F:oxidoreductase activity, acting on paired donors, with incorporation or reduction of molecular oxygen"/>
    <property type="evidence" value="ECO:0007669"/>
    <property type="project" value="InterPro"/>
</dbReference>
<dbReference type="GO" id="GO:0004497">
    <property type="term" value="F:monooxygenase activity"/>
    <property type="evidence" value="ECO:0007669"/>
    <property type="project" value="InterPro"/>
</dbReference>
<evidence type="ECO:0000256" key="1">
    <source>
        <dbReference type="ARBA" id="ARBA00010617"/>
    </source>
</evidence>
<dbReference type="Proteomes" id="UP001236014">
    <property type="component" value="Chromosome"/>
</dbReference>
<dbReference type="InterPro" id="IPR036396">
    <property type="entry name" value="Cyt_P450_sf"/>
</dbReference>
<comment type="similarity">
    <text evidence="1">Belongs to the cytochrome P450 family.</text>
</comment>
<dbReference type="CDD" id="cd00302">
    <property type="entry name" value="cytochrome_P450"/>
    <property type="match status" value="1"/>
</dbReference>
<dbReference type="GO" id="GO:0020037">
    <property type="term" value="F:heme binding"/>
    <property type="evidence" value="ECO:0007669"/>
    <property type="project" value="InterPro"/>
</dbReference>
<dbReference type="InterPro" id="IPR001128">
    <property type="entry name" value="Cyt_P450"/>
</dbReference>
<organism evidence="2 3">
    <name type="scientific">Amycolatopsis carbonis</name>
    <dbReference type="NCBI Taxonomy" id="715471"/>
    <lineage>
        <taxon>Bacteria</taxon>
        <taxon>Bacillati</taxon>
        <taxon>Actinomycetota</taxon>
        <taxon>Actinomycetes</taxon>
        <taxon>Pseudonocardiales</taxon>
        <taxon>Pseudonocardiaceae</taxon>
        <taxon>Amycolatopsis</taxon>
    </lineage>
</organism>
<evidence type="ECO:0000313" key="2">
    <source>
        <dbReference type="EMBL" id="WIX75626.1"/>
    </source>
</evidence>
<name>A0A9Y2MRM1_9PSEU</name>
<reference evidence="2 3" key="1">
    <citation type="submission" date="2023-06" db="EMBL/GenBank/DDBJ databases">
        <authorList>
            <person name="Oyuntsetseg B."/>
            <person name="Kim S.B."/>
        </authorList>
    </citation>
    <scope>NUCLEOTIDE SEQUENCE [LARGE SCALE GENOMIC DNA]</scope>
    <source>
        <strain evidence="2 3">2-15</strain>
    </source>
</reference>
<dbReference type="AlphaFoldDB" id="A0A9Y2MRM1"/>
<gene>
    <name evidence="2" type="ORF">QRX50_29500</name>
</gene>
<dbReference type="Gene3D" id="1.10.630.10">
    <property type="entry name" value="Cytochrome P450"/>
    <property type="match status" value="1"/>
</dbReference>
<sequence>MTQAPKPVEGSQDVDGSQCPFARASTIQDIAKLLRSRTAVTHDPYLFANYKEDPVNGEINVSEFLGASMMYVEGESHRLRRKLLNPLVRADALSGIREDIVLPEADRLLALRLAEPDVDGKYRFELVEFLERVFIHFTAKLIGLIGLDTDERIARMVSFAGPIAAGTSSGYLEDRDAVNKQALEAKARYVEEFFKPSLEWHKEQRRRIETGEIAETDVPDSLLKMAAAGLAPEWTDEDKLIVESTLLFAASVGTSTQSIIQSIDLLQRWFVDHPDDLERKTNSTFLLHSLQEIIRMRAPFAPYQTRLALEENSLSDGTPIHPNQELHIEYVLANRDTAIFGDDANDFNPNRPTPADGTPRYGVGFGLGAHQCYGLRVVVGNDGNGGAHVELLRKLMAVGVRPDPDNPPVGLKKDMSKYLSEDIPRYVKYWVVVDR</sequence>
<dbReference type="GO" id="GO:0005506">
    <property type="term" value="F:iron ion binding"/>
    <property type="evidence" value="ECO:0007669"/>
    <property type="project" value="InterPro"/>
</dbReference>
<dbReference type="SUPFAM" id="SSF48264">
    <property type="entry name" value="Cytochrome P450"/>
    <property type="match status" value="1"/>
</dbReference>
<dbReference type="PANTHER" id="PTHR46696">
    <property type="entry name" value="P450, PUTATIVE (EUROFUNG)-RELATED"/>
    <property type="match status" value="1"/>
</dbReference>
<proteinExistence type="inferred from homology"/>
<accession>A0A9Y2MRM1</accession>